<comment type="caution">
    <text evidence="1">The sequence shown here is derived from an EMBL/GenBank/DDBJ whole genome shotgun (WGS) entry which is preliminary data.</text>
</comment>
<dbReference type="Proteomes" id="UP000655225">
    <property type="component" value="Unassembled WGS sequence"/>
</dbReference>
<dbReference type="OrthoDB" id="1922291at2759"/>
<dbReference type="PANTHER" id="PTHR33879:SF3">
    <property type="entry name" value="17.6 KDA CLASS II HEAT SHOCK PROTEIN-RELATED"/>
    <property type="match status" value="1"/>
</dbReference>
<evidence type="ECO:0008006" key="3">
    <source>
        <dbReference type="Google" id="ProtNLM"/>
    </source>
</evidence>
<dbReference type="PANTHER" id="PTHR33879">
    <property type="entry name" value="17.6 KDA CLASS II HEAT SHOCK PROTEIN-RELATED"/>
    <property type="match status" value="1"/>
</dbReference>
<dbReference type="OMA" id="DNIRAHI"/>
<protein>
    <recommendedName>
        <fullName evidence="3">SHSP domain-containing protein</fullName>
    </recommendedName>
</protein>
<organism evidence="1 2">
    <name type="scientific">Tetracentron sinense</name>
    <name type="common">Spur-leaf</name>
    <dbReference type="NCBI Taxonomy" id="13715"/>
    <lineage>
        <taxon>Eukaryota</taxon>
        <taxon>Viridiplantae</taxon>
        <taxon>Streptophyta</taxon>
        <taxon>Embryophyta</taxon>
        <taxon>Tracheophyta</taxon>
        <taxon>Spermatophyta</taxon>
        <taxon>Magnoliopsida</taxon>
        <taxon>Trochodendrales</taxon>
        <taxon>Trochodendraceae</taxon>
        <taxon>Tetracentron</taxon>
    </lineage>
</organism>
<dbReference type="CDD" id="cd06464">
    <property type="entry name" value="ACD_sHsps-like"/>
    <property type="match status" value="1"/>
</dbReference>
<dbReference type="AlphaFoldDB" id="A0A834YU90"/>
<keyword evidence="2" id="KW-1185">Reference proteome</keyword>
<evidence type="ECO:0000313" key="1">
    <source>
        <dbReference type="EMBL" id="KAF8394392.1"/>
    </source>
</evidence>
<evidence type="ECO:0000313" key="2">
    <source>
        <dbReference type="Proteomes" id="UP000655225"/>
    </source>
</evidence>
<gene>
    <name evidence="1" type="ORF">HHK36_020600</name>
</gene>
<proteinExistence type="predicted"/>
<dbReference type="EMBL" id="JABCRI010000014">
    <property type="protein sequence ID" value="KAF8394392.1"/>
    <property type="molecule type" value="Genomic_DNA"/>
</dbReference>
<sequence>MKVHPAPKKRNITFRYDINSSLSEANRIMGRQKKLRRLPHIFSRVLELPFHSDTDVVVEENSESFRFAVVTDDVGQDVRAHTIEIYPGVTKIVIRGSNFLELSLDELELDLWRYRLPPTTRPELASAVYVDGELIVTIPKGVNSENLDDRNDEEVWGEGNGDFGGEMGRLVLVQPQPMDDVLEREALLLMSIAPGLVPENQFCIYQKLHSSEYAIWDQMNPSRPSLLPEPYVLYENLLNN</sequence>
<reference evidence="1 2" key="1">
    <citation type="submission" date="2020-04" db="EMBL/GenBank/DDBJ databases">
        <title>Plant Genome Project.</title>
        <authorList>
            <person name="Zhang R.-G."/>
        </authorList>
    </citation>
    <scope>NUCLEOTIDE SEQUENCE [LARGE SCALE GENOMIC DNA]</scope>
    <source>
        <strain evidence="1">YNK0</strain>
        <tissue evidence="1">Leaf</tissue>
    </source>
</reference>
<name>A0A834YU90_TETSI</name>
<accession>A0A834YU90</accession>